<reference evidence="2 3" key="1">
    <citation type="submission" date="2021-05" db="EMBL/GenBank/DDBJ databases">
        <title>Novel species in genus Cellulomonas.</title>
        <authorList>
            <person name="Zhang G."/>
        </authorList>
    </citation>
    <scope>NUCLEOTIDE SEQUENCE [LARGE SCALE GENOMIC DNA]</scope>
    <source>
        <strain evidence="3">zg-ZUI157</strain>
    </source>
</reference>
<accession>A0ABX8GJ08</accession>
<keyword evidence="1" id="KW-0812">Transmembrane</keyword>
<evidence type="ECO:0000313" key="2">
    <source>
        <dbReference type="EMBL" id="QWC16005.1"/>
    </source>
</evidence>
<organism evidence="2 3">
    <name type="scientific">Cellulomonas dongxiuzhuiae</name>
    <dbReference type="NCBI Taxonomy" id="2819979"/>
    <lineage>
        <taxon>Bacteria</taxon>
        <taxon>Bacillati</taxon>
        <taxon>Actinomycetota</taxon>
        <taxon>Actinomycetes</taxon>
        <taxon>Micrococcales</taxon>
        <taxon>Cellulomonadaceae</taxon>
        <taxon>Cellulomonas</taxon>
    </lineage>
</organism>
<keyword evidence="1" id="KW-1133">Transmembrane helix</keyword>
<dbReference type="RefSeq" id="WP_208196578.1">
    <property type="nucleotide sequence ID" value="NZ_CP076023.1"/>
</dbReference>
<proteinExistence type="predicted"/>
<keyword evidence="3" id="KW-1185">Reference proteome</keyword>
<evidence type="ECO:0000256" key="1">
    <source>
        <dbReference type="SAM" id="Phobius"/>
    </source>
</evidence>
<sequence>MNSIDGQSLLLGFVASADRMDEFAVMRDVAEFAAARGLAEDRTTERARIAVLAGRPDHALELLPDVDRAVGDSVELTWRDVVALAAWAAQGDLEALGALHRVGQGLQGPQSVAHGYLLARAAEQCGQQELADSIWRALLEVAPGTMVLRRRVMVADVLGRSTNDAKEATRPIGRAARLLTEMIPRPEDGTAPALDVVRRLEERGDHAGARLLLEALVQMRPVATGVVELRDERATPASWWRERVPGLVAAVVAAAVAVAAGLGVAPTWAPILAVVVAAAVWRWWRLPEGTDLSATDAGVLRHIRRWLPDVPDERSAKSRNVGAALTGGVIGFVVALTLAGIVTEGLMADAYATQSARIDAVVWPLVLLLTLVCAAGGQRLLRPAVRRAAQTYVDQQRATSVMQSCTCLQTVGMRSVETETYLENHLQDADAEVAALTPTLTDGTASLHQCPVSRTPWLLVRAAGREALLLRGTLLRTKAEPTPEAAETGGYL</sequence>
<dbReference type="EMBL" id="CP076023">
    <property type="protein sequence ID" value="QWC16005.1"/>
    <property type="molecule type" value="Genomic_DNA"/>
</dbReference>
<keyword evidence="1" id="KW-0472">Membrane</keyword>
<protein>
    <recommendedName>
        <fullName evidence="4">Tetratricopeptide repeat protein</fullName>
    </recommendedName>
</protein>
<dbReference type="Proteomes" id="UP000679335">
    <property type="component" value="Chromosome"/>
</dbReference>
<name>A0ABX8GJ08_9CELL</name>
<gene>
    <name evidence="2" type="ORF">KKR89_17475</name>
</gene>
<feature type="transmembrane region" description="Helical" evidence="1">
    <location>
        <begin position="321"/>
        <end position="341"/>
    </location>
</feature>
<evidence type="ECO:0008006" key="4">
    <source>
        <dbReference type="Google" id="ProtNLM"/>
    </source>
</evidence>
<evidence type="ECO:0000313" key="3">
    <source>
        <dbReference type="Proteomes" id="UP000679335"/>
    </source>
</evidence>
<feature type="transmembrane region" description="Helical" evidence="1">
    <location>
        <begin position="361"/>
        <end position="381"/>
    </location>
</feature>